<dbReference type="EMBL" id="CM026425">
    <property type="protein sequence ID" value="KAG0575652.1"/>
    <property type="molecule type" value="Genomic_DNA"/>
</dbReference>
<dbReference type="Proteomes" id="UP000822688">
    <property type="component" value="Chromosome 5"/>
</dbReference>
<comment type="caution">
    <text evidence="2">The sequence shown here is derived from an EMBL/GenBank/DDBJ whole genome shotgun (WGS) entry which is preliminary data.</text>
</comment>
<feature type="compositionally biased region" description="Polar residues" evidence="1">
    <location>
        <begin position="107"/>
        <end position="119"/>
    </location>
</feature>
<organism evidence="2 3">
    <name type="scientific">Ceratodon purpureus</name>
    <name type="common">Fire moss</name>
    <name type="synonym">Dicranum purpureum</name>
    <dbReference type="NCBI Taxonomy" id="3225"/>
    <lineage>
        <taxon>Eukaryota</taxon>
        <taxon>Viridiplantae</taxon>
        <taxon>Streptophyta</taxon>
        <taxon>Embryophyta</taxon>
        <taxon>Bryophyta</taxon>
        <taxon>Bryophytina</taxon>
        <taxon>Bryopsida</taxon>
        <taxon>Dicranidae</taxon>
        <taxon>Pseudoditrichales</taxon>
        <taxon>Ditrichaceae</taxon>
        <taxon>Ceratodon</taxon>
    </lineage>
</organism>
<protein>
    <submittedName>
        <fullName evidence="2">Uncharacterized protein</fullName>
    </submittedName>
</protein>
<feature type="region of interest" description="Disordered" evidence="1">
    <location>
        <begin position="95"/>
        <end position="119"/>
    </location>
</feature>
<accession>A0A8T0HX01</accession>
<evidence type="ECO:0000256" key="1">
    <source>
        <dbReference type="SAM" id="MobiDB-lite"/>
    </source>
</evidence>
<evidence type="ECO:0000313" key="3">
    <source>
        <dbReference type="Proteomes" id="UP000822688"/>
    </source>
</evidence>
<name>A0A8T0HX01_CERPU</name>
<evidence type="ECO:0000313" key="2">
    <source>
        <dbReference type="EMBL" id="KAG0575652.1"/>
    </source>
</evidence>
<gene>
    <name evidence="2" type="ORF">KC19_5G020800</name>
</gene>
<sequence length="142" mass="15388">MAFTDDLQHVSDATRARKGKLIATTTTKTNRTTEPVVTSLPGVSLTSTPPPETYVRCARALTPERQRCAAAVQCADRVGGVACDVRNQGACRALRNRSSRRDHPRSVTPSRATPSPSSDSRCRALVALLFHVPPVWILRPGI</sequence>
<reference evidence="2" key="1">
    <citation type="submission" date="2020-06" db="EMBL/GenBank/DDBJ databases">
        <title>WGS assembly of Ceratodon purpureus strain R40.</title>
        <authorList>
            <person name="Carey S.B."/>
            <person name="Jenkins J."/>
            <person name="Shu S."/>
            <person name="Lovell J.T."/>
            <person name="Sreedasyam A."/>
            <person name="Maumus F."/>
            <person name="Tiley G.P."/>
            <person name="Fernandez-Pozo N."/>
            <person name="Barry K."/>
            <person name="Chen C."/>
            <person name="Wang M."/>
            <person name="Lipzen A."/>
            <person name="Daum C."/>
            <person name="Saski C.A."/>
            <person name="Payton A.C."/>
            <person name="Mcbreen J.C."/>
            <person name="Conrad R.E."/>
            <person name="Kollar L.M."/>
            <person name="Olsson S."/>
            <person name="Huttunen S."/>
            <person name="Landis J.B."/>
            <person name="Wickett N.J."/>
            <person name="Johnson M.G."/>
            <person name="Rensing S.A."/>
            <person name="Grimwood J."/>
            <person name="Schmutz J."/>
            <person name="Mcdaniel S.F."/>
        </authorList>
    </citation>
    <scope>NUCLEOTIDE SEQUENCE</scope>
    <source>
        <strain evidence="2">R40</strain>
    </source>
</reference>
<dbReference type="AlphaFoldDB" id="A0A8T0HX01"/>
<keyword evidence="3" id="KW-1185">Reference proteome</keyword>
<proteinExistence type="predicted"/>